<name>A0A073HXK1_9SPIT</name>
<comment type="caution">
    <text evidence="2">The sequence shown here is derived from an EMBL/GenBank/DDBJ whole genome shotgun (WGS) entry which is preliminary data.</text>
</comment>
<reference evidence="3" key="1">
    <citation type="journal article" date="2014" name="Cell">
        <title>The Architecture of a Scrambled Genome Reveals Massive Levels of Genomic Rearrangement during Development.</title>
        <authorList>
            <person name="Chen X."/>
            <person name="Bracht J.R."/>
            <person name="Goldman A.D."/>
            <person name="Dolzhenko E."/>
            <person name="Clay D.M."/>
            <person name="Swart E.C."/>
            <person name="Perlman D.H."/>
            <person name="Doak T.G."/>
            <person name="Stuart A."/>
            <person name="Amemiya C.T."/>
            <person name="Sebra R.P."/>
            <person name="Landweber L.F."/>
        </authorList>
    </citation>
    <scope>NUCLEOTIDE SEQUENCE [LARGE SCALE GENOMIC DNA]</scope>
    <source>
        <strain evidence="3">JRB310</strain>
    </source>
</reference>
<proteinExistence type="predicted"/>
<sequence>MKRKGVSNNSKKITRGSNSSNGFKKERLTKAMKNLQLDKRNMKKGGRGNINMICC</sequence>
<dbReference type="EMBL" id="ARYC01005207">
    <property type="protein sequence ID" value="KEJ82748.1"/>
    <property type="molecule type" value="Genomic_DNA"/>
</dbReference>
<dbReference type="Proteomes" id="UP000053232">
    <property type="component" value="Unassembled WGS sequence"/>
</dbReference>
<feature type="compositionally biased region" description="Polar residues" evidence="1">
    <location>
        <begin position="1"/>
        <end position="22"/>
    </location>
</feature>
<protein>
    <submittedName>
        <fullName evidence="2">Uncharacterized protein</fullName>
    </submittedName>
</protein>
<gene>
    <name evidence="2" type="ORF">OXYTRIMIC_695</name>
</gene>
<evidence type="ECO:0000256" key="1">
    <source>
        <dbReference type="SAM" id="MobiDB-lite"/>
    </source>
</evidence>
<organism evidence="2 3">
    <name type="scientific">Oxytricha trifallax</name>
    <dbReference type="NCBI Taxonomy" id="1172189"/>
    <lineage>
        <taxon>Eukaryota</taxon>
        <taxon>Sar</taxon>
        <taxon>Alveolata</taxon>
        <taxon>Ciliophora</taxon>
        <taxon>Intramacronucleata</taxon>
        <taxon>Spirotrichea</taxon>
        <taxon>Stichotrichia</taxon>
        <taxon>Sporadotrichida</taxon>
        <taxon>Oxytrichidae</taxon>
        <taxon>Oxytrichinae</taxon>
        <taxon>Oxytricha</taxon>
    </lineage>
</organism>
<accession>A0A073HXK1</accession>
<dbReference type="AlphaFoldDB" id="A0A073HXK1"/>
<feature type="region of interest" description="Disordered" evidence="1">
    <location>
        <begin position="1"/>
        <end position="27"/>
    </location>
</feature>
<evidence type="ECO:0000313" key="2">
    <source>
        <dbReference type="EMBL" id="KEJ82748.1"/>
    </source>
</evidence>
<keyword evidence="3" id="KW-1185">Reference proteome</keyword>
<evidence type="ECO:0000313" key="3">
    <source>
        <dbReference type="Proteomes" id="UP000053232"/>
    </source>
</evidence>